<dbReference type="CDD" id="cd20690">
    <property type="entry name" value="CdiI_BpE479-like"/>
    <property type="match status" value="1"/>
</dbReference>
<dbReference type="RefSeq" id="WP_166860100.1">
    <property type="nucleotide sequence ID" value="NZ_JAAQOM010000009.1"/>
</dbReference>
<evidence type="ECO:0000313" key="1">
    <source>
        <dbReference type="EMBL" id="NIA55064.1"/>
    </source>
</evidence>
<sequence length="108" mass="11784">MGGTILVSKGYGFATSTVDFDYLAERIRAELASKHPSVAKAAYEPLDDGGMTFLSLEALDGESFRDFLEATKQAEAKASTDASYPERSALWRQLSDVLCKDTRLVESP</sequence>
<proteinExistence type="predicted"/>
<gene>
    <name evidence="1" type="ORF">HAV22_15615</name>
</gene>
<dbReference type="EMBL" id="JAAQOM010000009">
    <property type="protein sequence ID" value="NIA55064.1"/>
    <property type="molecule type" value="Genomic_DNA"/>
</dbReference>
<reference evidence="1 2" key="1">
    <citation type="submission" date="2020-03" db="EMBL/GenBank/DDBJ databases">
        <title>Genome sequence of strain Massilia sp. TW-1.</title>
        <authorList>
            <person name="Chaudhary D.K."/>
        </authorList>
    </citation>
    <scope>NUCLEOTIDE SEQUENCE [LARGE SCALE GENOMIC DNA]</scope>
    <source>
        <strain evidence="1 2">TW-1</strain>
    </source>
</reference>
<name>A0ABX0PEN2_9BURK</name>
<organism evidence="1 2">
    <name type="scientific">Telluria antibiotica</name>
    <dbReference type="NCBI Taxonomy" id="2717319"/>
    <lineage>
        <taxon>Bacteria</taxon>
        <taxon>Pseudomonadati</taxon>
        <taxon>Pseudomonadota</taxon>
        <taxon>Betaproteobacteria</taxon>
        <taxon>Burkholderiales</taxon>
        <taxon>Oxalobacteraceae</taxon>
        <taxon>Telluria group</taxon>
        <taxon>Telluria</taxon>
    </lineage>
</organism>
<evidence type="ECO:0008006" key="3">
    <source>
        <dbReference type="Google" id="ProtNLM"/>
    </source>
</evidence>
<protein>
    <recommendedName>
        <fullName evidence="3">ABM domain-containing protein</fullName>
    </recommendedName>
</protein>
<evidence type="ECO:0000313" key="2">
    <source>
        <dbReference type="Proteomes" id="UP000716322"/>
    </source>
</evidence>
<comment type="caution">
    <text evidence="1">The sequence shown here is derived from an EMBL/GenBank/DDBJ whole genome shotgun (WGS) entry which is preliminary data.</text>
</comment>
<keyword evidence="2" id="KW-1185">Reference proteome</keyword>
<accession>A0ABX0PEN2</accession>
<dbReference type="Proteomes" id="UP000716322">
    <property type="component" value="Unassembled WGS sequence"/>
</dbReference>